<protein>
    <submittedName>
        <fullName evidence="1">Uncharacterized protein</fullName>
    </submittedName>
</protein>
<dbReference type="OrthoDB" id="5858430at2759"/>
<name>A0A2G9TF18_TELCI</name>
<dbReference type="AlphaFoldDB" id="A0A2G9TF18"/>
<reference evidence="1 2" key="1">
    <citation type="submission" date="2015-09" db="EMBL/GenBank/DDBJ databases">
        <title>Draft genome of the parasitic nematode Teladorsagia circumcincta isolate WARC Sus (inbred).</title>
        <authorList>
            <person name="Mitreva M."/>
        </authorList>
    </citation>
    <scope>NUCLEOTIDE SEQUENCE [LARGE SCALE GENOMIC DNA]</scope>
    <source>
        <strain evidence="1 2">S</strain>
    </source>
</reference>
<evidence type="ECO:0000313" key="2">
    <source>
        <dbReference type="Proteomes" id="UP000230423"/>
    </source>
</evidence>
<gene>
    <name evidence="1" type="ORF">TELCIR_22031</name>
</gene>
<dbReference type="Proteomes" id="UP000230423">
    <property type="component" value="Unassembled WGS sequence"/>
</dbReference>
<accession>A0A2G9TF18</accession>
<dbReference type="EMBL" id="KZ374761">
    <property type="protein sequence ID" value="PIO56569.1"/>
    <property type="molecule type" value="Genomic_DNA"/>
</dbReference>
<proteinExistence type="predicted"/>
<sequence length="91" mass="10466">MVFNNNMAAFKKRLGGFRDKILKKLTLTKEQRAELLERLKLFKRKSVDKVEPMGDSIEEVNLNSHIAGALFQGDMVLSKFVFFNSISQFVI</sequence>
<keyword evidence="2" id="KW-1185">Reference proteome</keyword>
<evidence type="ECO:0000313" key="1">
    <source>
        <dbReference type="EMBL" id="PIO56569.1"/>
    </source>
</evidence>
<organism evidence="1 2">
    <name type="scientific">Teladorsagia circumcincta</name>
    <name type="common">Brown stomach worm</name>
    <name type="synonym">Ostertagia circumcincta</name>
    <dbReference type="NCBI Taxonomy" id="45464"/>
    <lineage>
        <taxon>Eukaryota</taxon>
        <taxon>Metazoa</taxon>
        <taxon>Ecdysozoa</taxon>
        <taxon>Nematoda</taxon>
        <taxon>Chromadorea</taxon>
        <taxon>Rhabditida</taxon>
        <taxon>Rhabditina</taxon>
        <taxon>Rhabditomorpha</taxon>
        <taxon>Strongyloidea</taxon>
        <taxon>Trichostrongylidae</taxon>
        <taxon>Teladorsagia</taxon>
    </lineage>
</organism>